<keyword evidence="5 7" id="KW-1133">Transmembrane helix</keyword>
<evidence type="ECO:0000259" key="9">
    <source>
        <dbReference type="PROSITE" id="PS50850"/>
    </source>
</evidence>
<comment type="caution">
    <text evidence="10">The sequence shown here is derived from an EMBL/GenBank/DDBJ whole genome shotgun (WGS) entry which is preliminary data.</text>
</comment>
<dbReference type="Pfam" id="PF07690">
    <property type="entry name" value="MFS_1"/>
    <property type="match status" value="1"/>
</dbReference>
<dbReference type="InterPro" id="IPR036259">
    <property type="entry name" value="MFS_trans_sf"/>
</dbReference>
<gene>
    <name evidence="10" type="ORF">IAA04_10185</name>
</gene>
<dbReference type="PANTHER" id="PTHR23517:SF3">
    <property type="entry name" value="INTEGRAL MEMBRANE TRANSPORT PROTEIN"/>
    <property type="match status" value="1"/>
</dbReference>
<dbReference type="PANTHER" id="PTHR23517">
    <property type="entry name" value="RESISTANCE PROTEIN MDTM, PUTATIVE-RELATED-RELATED"/>
    <property type="match status" value="1"/>
</dbReference>
<organism evidence="10 11">
    <name type="scientific">Candidatus Lachnoclostridium pullistercoris</name>
    <dbReference type="NCBI Taxonomy" id="2838632"/>
    <lineage>
        <taxon>Bacteria</taxon>
        <taxon>Bacillati</taxon>
        <taxon>Bacillota</taxon>
        <taxon>Clostridia</taxon>
        <taxon>Lachnospirales</taxon>
        <taxon>Lachnospiraceae</taxon>
    </lineage>
</organism>
<feature type="transmembrane region" description="Helical" evidence="7">
    <location>
        <begin position="40"/>
        <end position="60"/>
    </location>
</feature>
<evidence type="ECO:0000256" key="2">
    <source>
        <dbReference type="ARBA" id="ARBA00022448"/>
    </source>
</evidence>
<evidence type="ECO:0000256" key="5">
    <source>
        <dbReference type="ARBA" id="ARBA00022989"/>
    </source>
</evidence>
<comment type="subcellular location">
    <subcellularLocation>
        <location evidence="1">Cell membrane</location>
        <topology evidence="1">Multi-pass membrane protein</topology>
    </subcellularLocation>
</comment>
<keyword evidence="6 7" id="KW-0472">Membrane</keyword>
<evidence type="ECO:0000256" key="8">
    <source>
        <dbReference type="SAM" id="SignalP"/>
    </source>
</evidence>
<dbReference type="InterPro" id="IPR011701">
    <property type="entry name" value="MFS"/>
</dbReference>
<feature type="transmembrane region" description="Helical" evidence="7">
    <location>
        <begin position="282"/>
        <end position="300"/>
    </location>
</feature>
<feature type="domain" description="Major facilitator superfamily (MFS) profile" evidence="9">
    <location>
        <begin position="6"/>
        <end position="398"/>
    </location>
</feature>
<feature type="transmembrane region" description="Helical" evidence="7">
    <location>
        <begin position="161"/>
        <end position="179"/>
    </location>
</feature>
<dbReference type="Proteomes" id="UP000823883">
    <property type="component" value="Unassembled WGS sequence"/>
</dbReference>
<evidence type="ECO:0000256" key="3">
    <source>
        <dbReference type="ARBA" id="ARBA00022475"/>
    </source>
</evidence>
<dbReference type="SUPFAM" id="SSF103473">
    <property type="entry name" value="MFS general substrate transporter"/>
    <property type="match status" value="1"/>
</dbReference>
<proteinExistence type="predicted"/>
<feature type="transmembrane region" description="Helical" evidence="7">
    <location>
        <begin position="370"/>
        <end position="389"/>
    </location>
</feature>
<dbReference type="PROSITE" id="PS50850">
    <property type="entry name" value="MFS"/>
    <property type="match status" value="1"/>
</dbReference>
<dbReference type="Gene3D" id="1.20.1250.20">
    <property type="entry name" value="MFS general substrate transporter like domains"/>
    <property type="match status" value="1"/>
</dbReference>
<feature type="transmembrane region" description="Helical" evidence="7">
    <location>
        <begin position="340"/>
        <end position="364"/>
    </location>
</feature>
<keyword evidence="8" id="KW-0732">Signal</keyword>
<dbReference type="InterPro" id="IPR050171">
    <property type="entry name" value="MFS_Transporters"/>
</dbReference>
<evidence type="ECO:0000256" key="1">
    <source>
        <dbReference type="ARBA" id="ARBA00004651"/>
    </source>
</evidence>
<dbReference type="InterPro" id="IPR020846">
    <property type="entry name" value="MFS_dom"/>
</dbReference>
<evidence type="ECO:0000256" key="4">
    <source>
        <dbReference type="ARBA" id="ARBA00022692"/>
    </source>
</evidence>
<feature type="transmembrane region" description="Helical" evidence="7">
    <location>
        <begin position="306"/>
        <end position="328"/>
    </location>
</feature>
<protein>
    <submittedName>
        <fullName evidence="10">MFS transporter</fullName>
    </submittedName>
</protein>
<dbReference type="EMBL" id="DWWL01000065">
    <property type="protein sequence ID" value="HJC48407.1"/>
    <property type="molecule type" value="Genomic_DNA"/>
</dbReference>
<feature type="chain" id="PRO_5039028616" evidence="8">
    <location>
        <begin position="21"/>
        <end position="403"/>
    </location>
</feature>
<keyword evidence="2" id="KW-0813">Transport</keyword>
<keyword evidence="3" id="KW-1003">Cell membrane</keyword>
<evidence type="ECO:0000313" key="11">
    <source>
        <dbReference type="Proteomes" id="UP000823883"/>
    </source>
</evidence>
<dbReference type="AlphaFoldDB" id="A0A9D2PD08"/>
<reference evidence="10" key="2">
    <citation type="submission" date="2021-04" db="EMBL/GenBank/DDBJ databases">
        <authorList>
            <person name="Gilroy R."/>
        </authorList>
    </citation>
    <scope>NUCLEOTIDE SEQUENCE</scope>
    <source>
        <strain evidence="10">CHK183-5548</strain>
    </source>
</reference>
<keyword evidence="4 7" id="KW-0812">Transmembrane</keyword>
<evidence type="ECO:0000313" key="10">
    <source>
        <dbReference type="EMBL" id="HJC48407.1"/>
    </source>
</evidence>
<evidence type="ECO:0000256" key="7">
    <source>
        <dbReference type="SAM" id="Phobius"/>
    </source>
</evidence>
<name>A0A9D2PD08_9FIRM</name>
<feature type="signal peptide" evidence="8">
    <location>
        <begin position="1"/>
        <end position="20"/>
    </location>
</feature>
<feature type="transmembrane region" description="Helical" evidence="7">
    <location>
        <begin position="95"/>
        <end position="118"/>
    </location>
</feature>
<feature type="transmembrane region" description="Helical" evidence="7">
    <location>
        <begin position="130"/>
        <end position="149"/>
    </location>
</feature>
<dbReference type="GO" id="GO:0022857">
    <property type="term" value="F:transmembrane transporter activity"/>
    <property type="evidence" value="ECO:0007669"/>
    <property type="project" value="InterPro"/>
</dbReference>
<accession>A0A9D2PD08</accession>
<sequence>MKYRSRFTSFFLIMILFNLAANFAHPVTPTVIKELGLHDYMFGVALAAMMFTNFLLSPFWGKINNYISSRTSLLICCCGYGLAQLWFAYASTEPMIVLARMFAGLFTGGVFVSFLTYVVNAARPEDQGRFLTYTATIKSVASAFGYMIGGFLGEISVRLSFLAQAALLIIVAFLFYAVCQPDGTTSLKSVSPGQLAREANPFQAFIDSRKFMSLAFVFLFAVNIFTNFGNTGFDQAFNYYLKDELGLTSSYNGLVKAFVGLISFAANMTLCIWIINRTKVRRSLTVVVLACSLAALGVTLSPGIGLFLVFSVIVYAGYSVSVPVLQSMVAGQADPGQKNLVMGFFNATQSLGSIAGSLTAGFIYSAHVKLPFACTFVIYGLGVLAALGYSRVRNQRKVLDRSL</sequence>
<reference evidence="10" key="1">
    <citation type="journal article" date="2021" name="PeerJ">
        <title>Extensive microbial diversity within the chicken gut microbiome revealed by metagenomics and culture.</title>
        <authorList>
            <person name="Gilroy R."/>
            <person name="Ravi A."/>
            <person name="Getino M."/>
            <person name="Pursley I."/>
            <person name="Horton D.L."/>
            <person name="Alikhan N.F."/>
            <person name="Baker D."/>
            <person name="Gharbi K."/>
            <person name="Hall N."/>
            <person name="Watson M."/>
            <person name="Adriaenssens E.M."/>
            <person name="Foster-Nyarko E."/>
            <person name="Jarju S."/>
            <person name="Secka A."/>
            <person name="Antonio M."/>
            <person name="Oren A."/>
            <person name="Chaudhuri R.R."/>
            <person name="La Ragione R."/>
            <person name="Hildebrand F."/>
            <person name="Pallen M.J."/>
        </authorList>
    </citation>
    <scope>NUCLEOTIDE SEQUENCE</scope>
    <source>
        <strain evidence="10">CHK183-5548</strain>
    </source>
</reference>
<feature type="transmembrane region" description="Helical" evidence="7">
    <location>
        <begin position="253"/>
        <end position="275"/>
    </location>
</feature>
<evidence type="ECO:0000256" key="6">
    <source>
        <dbReference type="ARBA" id="ARBA00023136"/>
    </source>
</evidence>
<feature type="transmembrane region" description="Helical" evidence="7">
    <location>
        <begin position="72"/>
        <end position="89"/>
    </location>
</feature>
<feature type="transmembrane region" description="Helical" evidence="7">
    <location>
        <begin position="211"/>
        <end position="233"/>
    </location>
</feature>
<dbReference type="GO" id="GO:0005886">
    <property type="term" value="C:plasma membrane"/>
    <property type="evidence" value="ECO:0007669"/>
    <property type="project" value="UniProtKB-SubCell"/>
</dbReference>